<evidence type="ECO:0000256" key="1">
    <source>
        <dbReference type="ARBA" id="ARBA00038379"/>
    </source>
</evidence>
<proteinExistence type="inferred from homology"/>
<protein>
    <submittedName>
        <fullName evidence="4">Family with sequence similarity 71 member A</fullName>
    </submittedName>
</protein>
<dbReference type="Proteomes" id="UP000558488">
    <property type="component" value="Unassembled WGS sequence"/>
</dbReference>
<dbReference type="EMBL" id="JACAGB010000018">
    <property type="protein sequence ID" value="KAF6316009.1"/>
    <property type="molecule type" value="Genomic_DNA"/>
</dbReference>
<comment type="similarity">
    <text evidence="1">Belongs to the GARIN family.</text>
</comment>
<feature type="region of interest" description="Disordered" evidence="2">
    <location>
        <begin position="388"/>
        <end position="507"/>
    </location>
</feature>
<dbReference type="PANTHER" id="PTHR22574">
    <property type="match status" value="1"/>
</dbReference>
<evidence type="ECO:0000259" key="3">
    <source>
        <dbReference type="Pfam" id="PF12480"/>
    </source>
</evidence>
<evidence type="ECO:0000313" key="5">
    <source>
        <dbReference type="Proteomes" id="UP000558488"/>
    </source>
</evidence>
<dbReference type="AlphaFoldDB" id="A0A7J7USZ0"/>
<dbReference type="GO" id="GO:0005634">
    <property type="term" value="C:nucleus"/>
    <property type="evidence" value="ECO:0007669"/>
    <property type="project" value="TreeGrafter"/>
</dbReference>
<feature type="compositionally biased region" description="Polar residues" evidence="2">
    <location>
        <begin position="392"/>
        <end position="403"/>
    </location>
</feature>
<evidence type="ECO:0000313" key="4">
    <source>
        <dbReference type="EMBL" id="KAF6316009.1"/>
    </source>
</evidence>
<sequence>MNRESPLPYYTAQNSSKVGMFNTTMGKLQRQLQKGEYDIFKHAPIFESDFIQITRRGEVVDVHNHVRILTMGIASTSPILPLPDVMLLARPATGWEEHAGRSRVTTGKSRRAAKTLELTRLLPLKFVRISIHDREKQQLRLKFATGRSCYLQLCSPRDTWDNLFAGWENLVHLLQTPVDSHNSTYTNPAKDMACVPVFEDEDRRNQRAANLRGKEEQDQVSIRSLHVVSEVAGATSAAFAGGESIQYDSHRFTSMPDVATPNPKPMELDKVSVARAAAGTTAVALSMPITTSTALEQLSAGTAGAATKGPGGSNTSTAIAGAANMSPKSIKTAFRGTANKVPGSPSNTSLSPETRMIVARAKAELTSKTVGETAIGRAAELLSATLPKEGSVSEQAGRQQQVSPAMAKAYKSRKDRREQRERNKALRSPHHLRTTESHQKPGGDKIFRKPSSWFLGRQGNDKKEPRFSSPGGSRPVTMHKGISSAPITKDSRTSHKPGRSLSTTKRLSSISSFWRNVKANLTTKIVTSPHGKEVNNLAKTMGRNSMESIIERGETGQKLEMTDSPTSEIIEIMTLIPY</sequence>
<reference evidence="4 5" key="1">
    <citation type="journal article" date="2020" name="Nature">
        <title>Six reference-quality genomes reveal evolution of bat adaptations.</title>
        <authorList>
            <person name="Jebb D."/>
            <person name="Huang Z."/>
            <person name="Pippel M."/>
            <person name="Hughes G.M."/>
            <person name="Lavrichenko K."/>
            <person name="Devanna P."/>
            <person name="Winkler S."/>
            <person name="Jermiin L.S."/>
            <person name="Skirmuntt E.C."/>
            <person name="Katzourakis A."/>
            <person name="Burkitt-Gray L."/>
            <person name="Ray D.A."/>
            <person name="Sullivan K.A.M."/>
            <person name="Roscito J.G."/>
            <person name="Kirilenko B.M."/>
            <person name="Davalos L.M."/>
            <person name="Corthals A.P."/>
            <person name="Power M.L."/>
            <person name="Jones G."/>
            <person name="Ransome R.D."/>
            <person name="Dechmann D.K.N."/>
            <person name="Locatelli A.G."/>
            <person name="Puechmaille S.J."/>
            <person name="Fedrigo O."/>
            <person name="Jarvis E.D."/>
            <person name="Hiller M."/>
            <person name="Vernes S.C."/>
            <person name="Myers E.W."/>
            <person name="Teeling E.C."/>
        </authorList>
    </citation>
    <scope>NUCLEOTIDE SEQUENCE [LARGE SCALE GENOMIC DNA]</scope>
    <source>
        <strain evidence="4">MPipKuh1</strain>
        <tissue evidence="4">Flight muscle</tissue>
    </source>
</reference>
<dbReference type="InterPro" id="IPR022168">
    <property type="entry name" value="GARIL-like_Rab2B-bd"/>
</dbReference>
<feature type="domain" description="Golgi associated RAB2 interactor protein-like Rab2B-binding" evidence="3">
    <location>
        <begin position="115"/>
        <end position="184"/>
    </location>
</feature>
<keyword evidence="5" id="KW-1185">Reference proteome</keyword>
<dbReference type="OrthoDB" id="9942703at2759"/>
<evidence type="ECO:0000256" key="2">
    <source>
        <dbReference type="SAM" id="MobiDB-lite"/>
    </source>
</evidence>
<organism evidence="4 5">
    <name type="scientific">Pipistrellus kuhlii</name>
    <name type="common">Kuhl's pipistrelle</name>
    <dbReference type="NCBI Taxonomy" id="59472"/>
    <lineage>
        <taxon>Eukaryota</taxon>
        <taxon>Metazoa</taxon>
        <taxon>Chordata</taxon>
        <taxon>Craniata</taxon>
        <taxon>Vertebrata</taxon>
        <taxon>Euteleostomi</taxon>
        <taxon>Mammalia</taxon>
        <taxon>Eutheria</taxon>
        <taxon>Laurasiatheria</taxon>
        <taxon>Chiroptera</taxon>
        <taxon>Yangochiroptera</taxon>
        <taxon>Vespertilionidae</taxon>
        <taxon>Pipistrellus</taxon>
    </lineage>
</organism>
<name>A0A7J7USZ0_PIPKU</name>
<feature type="compositionally biased region" description="Basic and acidic residues" evidence="2">
    <location>
        <begin position="433"/>
        <end position="447"/>
    </location>
</feature>
<feature type="compositionally biased region" description="Basic and acidic residues" evidence="2">
    <location>
        <begin position="415"/>
        <end position="424"/>
    </location>
</feature>
<gene>
    <name evidence="4" type="ORF">mPipKuh1_004840</name>
</gene>
<dbReference type="PANTHER" id="PTHR22574:SF15">
    <property type="entry name" value="GOLGI-ASSOCIATED RAB2 INTERACTOR PROTEIN 4"/>
    <property type="match status" value="1"/>
</dbReference>
<dbReference type="Pfam" id="PF12480">
    <property type="entry name" value="GARIL_Rab2_bd"/>
    <property type="match status" value="1"/>
</dbReference>
<comment type="caution">
    <text evidence="4">The sequence shown here is derived from an EMBL/GenBank/DDBJ whole genome shotgun (WGS) entry which is preliminary data.</text>
</comment>
<accession>A0A7J7USZ0</accession>